<keyword evidence="4" id="KW-1185">Reference proteome</keyword>
<dbReference type="NCBIfam" id="TIGR04294">
    <property type="entry name" value="pre_pil_HX9DG"/>
    <property type="match status" value="1"/>
</dbReference>
<dbReference type="Gene3D" id="3.30.700.10">
    <property type="entry name" value="Glycoprotein, Type 4 Pilin"/>
    <property type="match status" value="1"/>
</dbReference>
<name>A0A225DR56_9BACT</name>
<dbReference type="Pfam" id="PF07963">
    <property type="entry name" value="N_methyl"/>
    <property type="match status" value="1"/>
</dbReference>
<dbReference type="OrthoDB" id="273096at2"/>
<dbReference type="NCBIfam" id="TIGR02532">
    <property type="entry name" value="IV_pilin_GFxxxE"/>
    <property type="match status" value="1"/>
</dbReference>
<comment type="caution">
    <text evidence="3">The sequence shown here is derived from an EMBL/GenBank/DDBJ whole genome shotgun (WGS) entry which is preliminary data.</text>
</comment>
<evidence type="ECO:0000313" key="3">
    <source>
        <dbReference type="EMBL" id="OWK43970.1"/>
    </source>
</evidence>
<evidence type="ECO:0000259" key="2">
    <source>
        <dbReference type="Pfam" id="PF07596"/>
    </source>
</evidence>
<evidence type="ECO:0000313" key="4">
    <source>
        <dbReference type="Proteomes" id="UP000214646"/>
    </source>
</evidence>
<dbReference type="Proteomes" id="UP000214646">
    <property type="component" value="Unassembled WGS sequence"/>
</dbReference>
<dbReference type="Pfam" id="PF07596">
    <property type="entry name" value="SBP_bac_10"/>
    <property type="match status" value="1"/>
</dbReference>
<dbReference type="InterPro" id="IPR012902">
    <property type="entry name" value="N_methyl_site"/>
</dbReference>
<organism evidence="3 4">
    <name type="scientific">Fimbriiglobus ruber</name>
    <dbReference type="NCBI Taxonomy" id="1908690"/>
    <lineage>
        <taxon>Bacteria</taxon>
        <taxon>Pseudomonadati</taxon>
        <taxon>Planctomycetota</taxon>
        <taxon>Planctomycetia</taxon>
        <taxon>Gemmatales</taxon>
        <taxon>Gemmataceae</taxon>
        <taxon>Fimbriiglobus</taxon>
    </lineage>
</organism>
<keyword evidence="1" id="KW-0812">Transmembrane</keyword>
<dbReference type="RefSeq" id="WP_088254747.1">
    <property type="nucleotide sequence ID" value="NZ_NIDE01000004.1"/>
</dbReference>
<dbReference type="InterPro" id="IPR011453">
    <property type="entry name" value="DUF1559"/>
</dbReference>
<dbReference type="PANTHER" id="PTHR30093">
    <property type="entry name" value="GENERAL SECRETION PATHWAY PROTEIN G"/>
    <property type="match status" value="1"/>
</dbReference>
<reference evidence="4" key="1">
    <citation type="submission" date="2017-06" db="EMBL/GenBank/DDBJ databases">
        <title>Genome analysis of Fimbriiglobus ruber SP5, the first member of the order Planctomycetales with confirmed chitinolytic capability.</title>
        <authorList>
            <person name="Ravin N.V."/>
            <person name="Rakitin A.L."/>
            <person name="Ivanova A.A."/>
            <person name="Beletsky A.V."/>
            <person name="Kulichevskaya I.S."/>
            <person name="Mardanov A.V."/>
            <person name="Dedysh S.N."/>
        </authorList>
    </citation>
    <scope>NUCLEOTIDE SEQUENCE [LARGE SCALE GENOMIC DNA]</scope>
    <source>
        <strain evidence="4">SP5</strain>
    </source>
</reference>
<dbReference type="AlphaFoldDB" id="A0A225DR56"/>
<dbReference type="PANTHER" id="PTHR30093:SF2">
    <property type="entry name" value="TYPE II SECRETION SYSTEM PROTEIN H"/>
    <property type="match status" value="1"/>
</dbReference>
<keyword evidence="1" id="KW-0472">Membrane</keyword>
<dbReference type="SUPFAM" id="SSF54523">
    <property type="entry name" value="Pili subunits"/>
    <property type="match status" value="1"/>
</dbReference>
<dbReference type="EMBL" id="NIDE01000004">
    <property type="protein sequence ID" value="OWK43970.1"/>
    <property type="molecule type" value="Genomic_DNA"/>
</dbReference>
<proteinExistence type="predicted"/>
<dbReference type="InterPro" id="IPR027558">
    <property type="entry name" value="Pre_pil_HX9DG_C"/>
</dbReference>
<accession>A0A225DR56</accession>
<gene>
    <name evidence="3" type="ORF">FRUB_03569</name>
</gene>
<feature type="transmembrane region" description="Helical" evidence="1">
    <location>
        <begin position="21"/>
        <end position="39"/>
    </location>
</feature>
<protein>
    <recommendedName>
        <fullName evidence="2">DUF1559 domain-containing protein</fullName>
    </recommendedName>
</protein>
<dbReference type="InterPro" id="IPR045584">
    <property type="entry name" value="Pilin-like"/>
</dbReference>
<feature type="domain" description="DUF1559" evidence="2">
    <location>
        <begin position="40"/>
        <end position="338"/>
    </location>
</feature>
<keyword evidence="1" id="KW-1133">Transmembrane helix</keyword>
<sequence length="358" mass="37777">MRSFAASSGFRTRRAFTLIELLVVIAIISILISLLLPAVQKAREAAARIQCSNNLRQIGIAYLSYEVDRRVLPSVGFNNQSTATPVWPAPDTSNLQSVFTQLLPYVEHNDVYQSFGAPKSGYNFSSSNVPAAQNAINTFLCPSNPLRATTGADSLGFGLTDFAPVAACQINPAWTPGGPLRGFYPGGATPPAFPGIQDFGAFIDPPGPVTQILDGTSNTIGIVEMAGRTEHFGTSTVTDPNAGGATADLLPSGGTKVNVWRWGEPQSATTISGPPIGTAPANTKILNNNARPLGGPTTCPWTAQDCGPNGEPFSFHGNGVNVVFMDGHVTFIRDDIDPITIRRLLTASEGIASGYLDQ</sequence>
<evidence type="ECO:0000256" key="1">
    <source>
        <dbReference type="SAM" id="Phobius"/>
    </source>
</evidence>